<dbReference type="STRING" id="158190.SpiGrapes_2995"/>
<dbReference type="OrthoDB" id="369630at2"/>
<name>G8QXV1_SPHPG</name>
<feature type="compositionally biased region" description="Polar residues" evidence="1">
    <location>
        <begin position="376"/>
        <end position="394"/>
    </location>
</feature>
<keyword evidence="4" id="KW-1185">Reference proteome</keyword>
<protein>
    <submittedName>
        <fullName evidence="3">Uncharacterized protein</fullName>
    </submittedName>
</protein>
<dbReference type="EMBL" id="CP003155">
    <property type="protein sequence ID" value="AEV30745.1"/>
    <property type="molecule type" value="Genomic_DNA"/>
</dbReference>
<dbReference type="eggNOG" id="COG2063">
    <property type="taxonomic scope" value="Bacteria"/>
</dbReference>
<organism evidence="3 4">
    <name type="scientific">Sphaerochaeta pleomorpha (strain ATCC BAA-1885 / DSM 22778 / Grapes)</name>
    <dbReference type="NCBI Taxonomy" id="158190"/>
    <lineage>
        <taxon>Bacteria</taxon>
        <taxon>Pseudomonadati</taxon>
        <taxon>Spirochaetota</taxon>
        <taxon>Spirochaetia</taxon>
        <taxon>Spirochaetales</taxon>
        <taxon>Sphaerochaetaceae</taxon>
        <taxon>Sphaerochaeta</taxon>
    </lineage>
</organism>
<dbReference type="AlphaFoldDB" id="G8QXV1"/>
<dbReference type="KEGG" id="sgp:SpiGrapes_2995"/>
<dbReference type="HOGENOM" id="CLU_778221_0_0_12"/>
<evidence type="ECO:0000313" key="4">
    <source>
        <dbReference type="Proteomes" id="UP000005632"/>
    </source>
</evidence>
<dbReference type="PROSITE" id="PS51257">
    <property type="entry name" value="PROKAR_LIPOPROTEIN"/>
    <property type="match status" value="1"/>
</dbReference>
<gene>
    <name evidence="3" type="ordered locus">SpiGrapes_2995</name>
</gene>
<dbReference type="Proteomes" id="UP000005632">
    <property type="component" value="Chromosome"/>
</dbReference>
<accession>G8QXV1</accession>
<evidence type="ECO:0000256" key="1">
    <source>
        <dbReference type="SAM" id="MobiDB-lite"/>
    </source>
</evidence>
<sequence>MKKKLALAVCLISLLTLFVSCRTTLSVRHLVPGEMDLSNYRTIAVASTDGFGFPYGSPLSSWVRGGSENQYSLTTGYRGGLSDQVADLATTYLMETLDKTHYFTILNPKTTDAYIAIGLGGDDAISLLKAKGVQAILTSAISYMDCEENIYGRDVSKWVTEADPNDATKTISYSKVVERQYFLKQEATVTFNFSLMDINTKQTLVSRSFTSKDSKETLIGTRTYHDPIDNNPATYTDRLTYSFGYAPSFLPLFERMLSSFQTNIGKTLAPSYETVHLSLMPNKPKNNLAKSGYKLVESGSLNSSYSLFRDIWDQEMHTPSGYNAALILEALGDLPGAIDLMQEVCDYSGNEACYEQIARMKSALSKEGQAAKQISGEGSANDSSVTRTQLITVE</sequence>
<keyword evidence="2" id="KW-0732">Signal</keyword>
<feature type="chain" id="PRO_5003515318" evidence="2">
    <location>
        <begin position="22"/>
        <end position="394"/>
    </location>
</feature>
<feature type="signal peptide" evidence="2">
    <location>
        <begin position="1"/>
        <end position="21"/>
    </location>
</feature>
<proteinExistence type="predicted"/>
<reference evidence="3 4" key="1">
    <citation type="submission" date="2011-11" db="EMBL/GenBank/DDBJ databases">
        <title>Complete sequence of Spirochaeta sp. grapes.</title>
        <authorList>
            <consortium name="US DOE Joint Genome Institute"/>
            <person name="Lucas S."/>
            <person name="Han J."/>
            <person name="Lapidus A."/>
            <person name="Cheng J.-F."/>
            <person name="Goodwin L."/>
            <person name="Pitluck S."/>
            <person name="Peters L."/>
            <person name="Ovchinnikova G."/>
            <person name="Munk A.C."/>
            <person name="Detter J.C."/>
            <person name="Han C."/>
            <person name="Tapia R."/>
            <person name="Land M."/>
            <person name="Hauser L."/>
            <person name="Kyrpides N."/>
            <person name="Ivanova N."/>
            <person name="Pagani I."/>
            <person name="Ritalahtilisa K."/>
            <person name="Loeffler F."/>
            <person name="Woyke T."/>
        </authorList>
    </citation>
    <scope>NUCLEOTIDE SEQUENCE [LARGE SCALE GENOMIC DNA]</scope>
    <source>
        <strain evidence="4">ATCC BAA-1885 / DSM 22778 / Grapes</strain>
    </source>
</reference>
<dbReference type="RefSeq" id="WP_014271584.1">
    <property type="nucleotide sequence ID" value="NC_016633.1"/>
</dbReference>
<evidence type="ECO:0000313" key="3">
    <source>
        <dbReference type="EMBL" id="AEV30745.1"/>
    </source>
</evidence>
<feature type="region of interest" description="Disordered" evidence="1">
    <location>
        <begin position="373"/>
        <end position="394"/>
    </location>
</feature>
<evidence type="ECO:0000256" key="2">
    <source>
        <dbReference type="SAM" id="SignalP"/>
    </source>
</evidence>